<dbReference type="SUPFAM" id="SSF56219">
    <property type="entry name" value="DNase I-like"/>
    <property type="match status" value="1"/>
</dbReference>
<name>A0A8B6EGN4_MYTGA</name>
<dbReference type="PANTHER" id="PTHR46670">
    <property type="entry name" value="ENDO/EXONUCLEASE/PHOSPHATASE DOMAIN-CONTAINING PROTEIN"/>
    <property type="match status" value="1"/>
</dbReference>
<dbReference type="Proteomes" id="UP000596742">
    <property type="component" value="Unassembled WGS sequence"/>
</dbReference>
<dbReference type="EMBL" id="UYJE01005060">
    <property type="protein sequence ID" value="VDI33663.1"/>
    <property type="molecule type" value="Genomic_DNA"/>
</dbReference>
<proteinExistence type="predicted"/>
<organism evidence="1 2">
    <name type="scientific">Mytilus galloprovincialis</name>
    <name type="common">Mediterranean mussel</name>
    <dbReference type="NCBI Taxonomy" id="29158"/>
    <lineage>
        <taxon>Eukaryota</taxon>
        <taxon>Metazoa</taxon>
        <taxon>Spiralia</taxon>
        <taxon>Lophotrochozoa</taxon>
        <taxon>Mollusca</taxon>
        <taxon>Bivalvia</taxon>
        <taxon>Autobranchia</taxon>
        <taxon>Pteriomorphia</taxon>
        <taxon>Mytilida</taxon>
        <taxon>Mytiloidea</taxon>
        <taxon>Mytilidae</taxon>
        <taxon>Mytilinae</taxon>
        <taxon>Mytilus</taxon>
    </lineage>
</organism>
<gene>
    <name evidence="1" type="ORF">MGAL_10B021092</name>
</gene>
<keyword evidence="2" id="KW-1185">Reference proteome</keyword>
<dbReference type="AlphaFoldDB" id="A0A8B6EGN4"/>
<accession>A0A8B6EGN4</accession>
<protein>
    <recommendedName>
        <fullName evidence="3">Endonuclease/exonuclease/phosphatase domain-containing protein</fullName>
    </recommendedName>
</protein>
<evidence type="ECO:0000313" key="2">
    <source>
        <dbReference type="Proteomes" id="UP000596742"/>
    </source>
</evidence>
<evidence type="ECO:0000313" key="1">
    <source>
        <dbReference type="EMBL" id="VDI33663.1"/>
    </source>
</evidence>
<dbReference type="Gene3D" id="3.60.10.10">
    <property type="entry name" value="Endonuclease/exonuclease/phosphatase"/>
    <property type="match status" value="1"/>
</dbReference>
<dbReference type="OrthoDB" id="10072198at2759"/>
<dbReference type="PANTHER" id="PTHR46670:SF3">
    <property type="entry name" value="ENDONUCLEASE_EXONUCLEASE_PHOSPHATASE DOMAIN-CONTAINING PROTEIN"/>
    <property type="match status" value="1"/>
</dbReference>
<sequence length="287" mass="33379">MFKTNAICHEFRIICVYHVQTTCKQLSITTLNVISIKNKSISDYLISNNTDILALTERWLGSAVDKVFCQILFKTDTIYSILQDRIKKVDVLPPYINQTLLSNVFRKQRRNSHTLNFLNAVLTQKTINYVIYRSPPAGKYQLKNSTFFKEWSDFLDCTVKIPEEIILTGDFNFHLDYKNNCENRKFEETISDHGLVQHLVGASHIRGNTLDVIICRENCSILARVPSIEDMRICDDKSISSLDHFAVLCELNITKTPKQRKFVCFPKFKEINNEKIREGYKQFTYPN</sequence>
<reference evidence="1" key="1">
    <citation type="submission" date="2018-11" db="EMBL/GenBank/DDBJ databases">
        <authorList>
            <person name="Alioto T."/>
            <person name="Alioto T."/>
        </authorList>
    </citation>
    <scope>NUCLEOTIDE SEQUENCE</scope>
</reference>
<evidence type="ECO:0008006" key="3">
    <source>
        <dbReference type="Google" id="ProtNLM"/>
    </source>
</evidence>
<comment type="caution">
    <text evidence="1">The sequence shown here is derived from an EMBL/GenBank/DDBJ whole genome shotgun (WGS) entry which is preliminary data.</text>
</comment>
<dbReference type="InterPro" id="IPR036691">
    <property type="entry name" value="Endo/exonu/phosph_ase_sf"/>
</dbReference>